<evidence type="ECO:0000313" key="5">
    <source>
        <dbReference type="Proteomes" id="UP000010475"/>
    </source>
</evidence>
<evidence type="ECO:0000259" key="3">
    <source>
        <dbReference type="Pfam" id="PF12697"/>
    </source>
</evidence>
<dbReference type="OrthoDB" id="457503at2"/>
<dbReference type="HOGENOM" id="CLU_793843_0_0_3"/>
<evidence type="ECO:0000313" key="4">
    <source>
        <dbReference type="EMBL" id="AFZ24735.1"/>
    </source>
</evidence>
<dbReference type="GO" id="GO:0047372">
    <property type="term" value="F:monoacylglycerol lipase activity"/>
    <property type="evidence" value="ECO:0007669"/>
    <property type="project" value="TreeGrafter"/>
</dbReference>
<feature type="active site" description="Charge relay system" evidence="2">
    <location>
        <position position="287"/>
    </location>
</feature>
<keyword evidence="4" id="KW-0378">Hydrolase</keyword>
<sequence length="362" mass="40240">MKHYPAYKPPQLLQNGVALTVYTALWGERNWQNTTLHPEPPYHKMIFMGGQGVPIFGWVAIPENAHSTIVATYGITGDLEEGWSLRLLGRKAYAQGYAVVLFDWRAHGRTAELSPTLTSDGLYEGEDFVHIAAAAANMGCPKKFWFTGFSLGGQLALWGLKIAADLMKGNEYLGLKDSDIAGGAVICPSLDSLRSLTYLVKQPIGKYFEAAIAKNLKKLAWKIHDAHPGSLDPAAIERANSIWGFDEELVIQRLGFPTVEAYYEASSALQLLPQLSKPTLIVYAADDPFFHPAIIPELEAGCASNPLIDLLLTRHGGHLGYLSSKQCQRQAQDPDPWWAWNRVLQWLEEKQREKVERISLVN</sequence>
<dbReference type="InterPro" id="IPR000073">
    <property type="entry name" value="AB_hydrolase_1"/>
</dbReference>
<dbReference type="GO" id="GO:0034338">
    <property type="term" value="F:short-chain carboxylesterase activity"/>
    <property type="evidence" value="ECO:0007669"/>
    <property type="project" value="TreeGrafter"/>
</dbReference>
<dbReference type="Pfam" id="PF12697">
    <property type="entry name" value="Abhydrolase_6"/>
    <property type="match status" value="1"/>
</dbReference>
<feature type="active site" description="Charge relay system" evidence="2">
    <location>
        <position position="318"/>
    </location>
</feature>
<dbReference type="Gene3D" id="3.40.50.1820">
    <property type="entry name" value="alpha/beta hydrolase"/>
    <property type="match status" value="1"/>
</dbReference>
<dbReference type="InterPro" id="IPR050960">
    <property type="entry name" value="AB_hydrolase_4_sf"/>
</dbReference>
<organism evidence="4 5">
    <name type="scientific">Cylindrospermum stagnale PCC 7417</name>
    <dbReference type="NCBI Taxonomy" id="56107"/>
    <lineage>
        <taxon>Bacteria</taxon>
        <taxon>Bacillati</taxon>
        <taxon>Cyanobacteriota</taxon>
        <taxon>Cyanophyceae</taxon>
        <taxon>Nostocales</taxon>
        <taxon>Nostocaceae</taxon>
        <taxon>Cylindrospermum</taxon>
    </lineage>
</organism>
<dbReference type="STRING" id="56107.Cylst_2526"/>
<dbReference type="EMBL" id="CP003642">
    <property type="protein sequence ID" value="AFZ24735.1"/>
    <property type="molecule type" value="Genomic_DNA"/>
</dbReference>
<dbReference type="InterPro" id="IPR029058">
    <property type="entry name" value="AB_hydrolase_fold"/>
</dbReference>
<dbReference type="PATRIC" id="fig|56107.3.peg.2792"/>
<dbReference type="Proteomes" id="UP000010475">
    <property type="component" value="Chromosome"/>
</dbReference>
<evidence type="ECO:0000256" key="2">
    <source>
        <dbReference type="PIRSR" id="PIRSR005211-1"/>
    </source>
</evidence>
<dbReference type="PANTHER" id="PTHR10794:SF94">
    <property type="entry name" value="ESTERASE YHET-RELATED"/>
    <property type="match status" value="1"/>
</dbReference>
<reference evidence="4 5" key="1">
    <citation type="submission" date="2012-06" db="EMBL/GenBank/DDBJ databases">
        <title>Finished chromosome of genome of Cylindrospermum stagnale PCC 7417.</title>
        <authorList>
            <consortium name="US DOE Joint Genome Institute"/>
            <person name="Gugger M."/>
            <person name="Coursin T."/>
            <person name="Rippka R."/>
            <person name="Tandeau De Marsac N."/>
            <person name="Huntemann M."/>
            <person name="Wei C.-L."/>
            <person name="Han J."/>
            <person name="Detter J.C."/>
            <person name="Han C."/>
            <person name="Tapia R."/>
            <person name="Chen A."/>
            <person name="Kyrpides N."/>
            <person name="Mavromatis K."/>
            <person name="Markowitz V."/>
            <person name="Szeto E."/>
            <person name="Ivanova N."/>
            <person name="Pagani I."/>
            <person name="Pati A."/>
            <person name="Goodwin L."/>
            <person name="Nordberg H.P."/>
            <person name="Cantor M.N."/>
            <person name="Hua S.X."/>
            <person name="Woyke T."/>
            <person name="Kerfeld C.A."/>
        </authorList>
    </citation>
    <scope>NUCLEOTIDE SEQUENCE [LARGE SCALE GENOMIC DNA]</scope>
    <source>
        <strain evidence="4 5">PCC 7417</strain>
    </source>
</reference>
<feature type="domain" description="AB hydrolase-1" evidence="3">
    <location>
        <begin position="81"/>
        <end position="323"/>
    </location>
</feature>
<dbReference type="PIRSF" id="PIRSF005211">
    <property type="entry name" value="Ab_hydro_YheT"/>
    <property type="match status" value="1"/>
</dbReference>
<gene>
    <name evidence="4" type="ORF">Cylst_2526</name>
</gene>
<proteinExistence type="inferred from homology"/>
<dbReference type="InterPro" id="IPR012020">
    <property type="entry name" value="ABHD4"/>
</dbReference>
<name>K9WWH4_9NOST</name>
<dbReference type="SUPFAM" id="SSF53474">
    <property type="entry name" value="alpha/beta-Hydrolases"/>
    <property type="match status" value="1"/>
</dbReference>
<feature type="active site" description="Charge relay system" evidence="2">
    <location>
        <position position="150"/>
    </location>
</feature>
<dbReference type="RefSeq" id="WP_015207989.1">
    <property type="nucleotide sequence ID" value="NC_019757.1"/>
</dbReference>
<dbReference type="eggNOG" id="COG0429">
    <property type="taxonomic scope" value="Bacteria"/>
</dbReference>
<accession>K9WWH4</accession>
<evidence type="ECO:0000256" key="1">
    <source>
        <dbReference type="ARBA" id="ARBA00010884"/>
    </source>
</evidence>
<keyword evidence="5" id="KW-1185">Reference proteome</keyword>
<dbReference type="PANTHER" id="PTHR10794">
    <property type="entry name" value="ABHYDROLASE DOMAIN-CONTAINING PROTEIN"/>
    <property type="match status" value="1"/>
</dbReference>
<protein>
    <submittedName>
        <fullName evidence="4">Putative hydrolase of the alpha/beta-hydrolase fold protein</fullName>
    </submittedName>
</protein>
<dbReference type="AlphaFoldDB" id="K9WWH4"/>
<comment type="similarity">
    <text evidence="1">Belongs to the AB hydrolase superfamily. AB hydrolase 4 family.</text>
</comment>
<dbReference type="KEGG" id="csg:Cylst_2526"/>